<dbReference type="PANTHER" id="PTHR35894:SF1">
    <property type="entry name" value="PHOSPHORIBULOKINASE _ URIDINE KINASE FAMILY"/>
    <property type="match status" value="1"/>
</dbReference>
<dbReference type="SMART" id="SM00382">
    <property type="entry name" value="AAA"/>
    <property type="match status" value="1"/>
</dbReference>
<dbReference type="Gene3D" id="3.40.50.300">
    <property type="entry name" value="P-loop containing nucleotide triphosphate hydrolases"/>
    <property type="match status" value="1"/>
</dbReference>
<dbReference type="EMBL" id="NAAD01000034">
    <property type="protein sequence ID" value="ORJ53728.1"/>
    <property type="molecule type" value="Genomic_DNA"/>
</dbReference>
<comment type="caution">
    <text evidence="3">The sequence shown here is derived from an EMBL/GenBank/DDBJ whole genome shotgun (WGS) entry which is preliminary data.</text>
</comment>
<sequence>MYKDYFGFREDPFSIAPDPRYLFMSNQHQEALAHLLFGVRRPGGFVLLTGEVGTGKTTVCRCFLEQLPEESLVAFIVNPRQTAVELLASICDEFRISRPSGILSVKPLVDRINAYLLQAHAAGRNPVVIIDEAQNLKAEVLEQLRLLTNLETNREKLLQIILLGQPELREILAGKNLRQLSQRITARYHLGPLLPREIPAYVQHRLSRAGVERPLFSSSALRSLYRLTGGIPRLINLVCDRALLGASVEKQSMVGRRILRQAASELQGEKRDSRLLVWINCLLALALVVVLGLIVHNFFKGRPLPGLTSATSIHTGCLPPITSPEVFARDHENSRSGLVAVVGEAC</sequence>
<keyword evidence="1" id="KW-1133">Transmembrane helix</keyword>
<organism evidence="3 4">
    <name type="scientific">Geothermobacter hydrogeniphilus</name>
    <dbReference type="NCBI Taxonomy" id="1969733"/>
    <lineage>
        <taxon>Bacteria</taxon>
        <taxon>Pseudomonadati</taxon>
        <taxon>Thermodesulfobacteriota</taxon>
        <taxon>Desulfuromonadia</taxon>
        <taxon>Desulfuromonadales</taxon>
        <taxon>Geothermobacteraceae</taxon>
        <taxon>Geothermobacter</taxon>
    </lineage>
</organism>
<evidence type="ECO:0000256" key="1">
    <source>
        <dbReference type="SAM" id="Phobius"/>
    </source>
</evidence>
<keyword evidence="1" id="KW-0812">Transmembrane</keyword>
<feature type="domain" description="AAA+ ATPase" evidence="2">
    <location>
        <begin position="42"/>
        <end position="196"/>
    </location>
</feature>
<dbReference type="InterPro" id="IPR027417">
    <property type="entry name" value="P-loop_NTPase"/>
</dbReference>
<protein>
    <recommendedName>
        <fullName evidence="2">AAA+ ATPase domain-containing protein</fullName>
    </recommendedName>
</protein>
<dbReference type="STRING" id="1969733.B5V00_16110"/>
<feature type="transmembrane region" description="Helical" evidence="1">
    <location>
        <begin position="275"/>
        <end position="299"/>
    </location>
</feature>
<keyword evidence="1" id="KW-0472">Membrane</keyword>
<dbReference type="CDD" id="cd00009">
    <property type="entry name" value="AAA"/>
    <property type="match status" value="1"/>
</dbReference>
<dbReference type="PANTHER" id="PTHR35894">
    <property type="entry name" value="GENERAL SECRETION PATHWAY PROTEIN A-RELATED"/>
    <property type="match status" value="1"/>
</dbReference>
<evidence type="ECO:0000259" key="2">
    <source>
        <dbReference type="SMART" id="SM00382"/>
    </source>
</evidence>
<dbReference type="Proteomes" id="UP000193136">
    <property type="component" value="Unassembled WGS sequence"/>
</dbReference>
<dbReference type="SUPFAM" id="SSF52540">
    <property type="entry name" value="P-loop containing nucleoside triphosphate hydrolases"/>
    <property type="match status" value="1"/>
</dbReference>
<accession>A0A1X0XLK2</accession>
<dbReference type="Pfam" id="PF13401">
    <property type="entry name" value="AAA_22"/>
    <property type="match status" value="1"/>
</dbReference>
<gene>
    <name evidence="3" type="ORF">B5V00_16110</name>
</gene>
<dbReference type="GO" id="GO:0016887">
    <property type="term" value="F:ATP hydrolysis activity"/>
    <property type="evidence" value="ECO:0007669"/>
    <property type="project" value="InterPro"/>
</dbReference>
<dbReference type="OrthoDB" id="9779230at2"/>
<keyword evidence="4" id="KW-1185">Reference proteome</keyword>
<dbReference type="InterPro" id="IPR049945">
    <property type="entry name" value="AAA_22"/>
</dbReference>
<dbReference type="AlphaFoldDB" id="A0A1X0XLK2"/>
<evidence type="ECO:0000313" key="3">
    <source>
        <dbReference type="EMBL" id="ORJ53728.1"/>
    </source>
</evidence>
<reference evidence="3 4" key="1">
    <citation type="submission" date="2017-03" db="EMBL/GenBank/DDBJ databases">
        <title>Genome sequence of Geothermobacter sp. EPR-M, Deep-Sea Iron Reducer.</title>
        <authorList>
            <person name="Tully B."/>
            <person name="Savalia P."/>
            <person name="Abuyen K."/>
            <person name="Baughan C."/>
            <person name="Romero E."/>
            <person name="Ronkowski C."/>
            <person name="Torres B."/>
            <person name="Tremblay J."/>
            <person name="Trujillo A."/>
            <person name="Tyler M."/>
            <person name="Perez-Rodriguez I."/>
            <person name="Amend J."/>
        </authorList>
    </citation>
    <scope>NUCLEOTIDE SEQUENCE [LARGE SCALE GENOMIC DNA]</scope>
    <source>
        <strain evidence="3 4">EPR-M</strain>
    </source>
</reference>
<name>A0A1X0XLK2_9BACT</name>
<proteinExistence type="predicted"/>
<dbReference type="InterPro" id="IPR003593">
    <property type="entry name" value="AAA+_ATPase"/>
</dbReference>
<dbReference type="InterPro" id="IPR052026">
    <property type="entry name" value="ExeA_AAA_ATPase_DNA-bind"/>
</dbReference>
<evidence type="ECO:0000313" key="4">
    <source>
        <dbReference type="Proteomes" id="UP000193136"/>
    </source>
</evidence>